<reference evidence="2 3" key="1">
    <citation type="submission" date="2021-06" db="EMBL/GenBank/DDBJ databases">
        <title>Caerostris extrusa draft genome.</title>
        <authorList>
            <person name="Kono N."/>
            <person name="Arakawa K."/>
        </authorList>
    </citation>
    <scope>NUCLEOTIDE SEQUENCE [LARGE SCALE GENOMIC DNA]</scope>
</reference>
<evidence type="ECO:0000313" key="2">
    <source>
        <dbReference type="EMBL" id="GIY85139.1"/>
    </source>
</evidence>
<comment type="caution">
    <text evidence="2">The sequence shown here is derived from an EMBL/GenBank/DDBJ whole genome shotgun (WGS) entry which is preliminary data.</text>
</comment>
<sequence>MLPKYLKKQKWFHVVHARTLTFNSHLTGVGRTMKTFSSSVEHHCSGRDFYRLCQFSSQWVAATKRGSNKPCRSRENRRVFSPLPPSGRPARQSADGPRTQSVLRHRSAVFHLFI</sequence>
<gene>
    <name evidence="2" type="ORF">CEXT_664531</name>
</gene>
<name>A0AAV4WTI4_CAEEX</name>
<dbReference type="EMBL" id="BPLR01016617">
    <property type="protein sequence ID" value="GIY85139.1"/>
    <property type="molecule type" value="Genomic_DNA"/>
</dbReference>
<protein>
    <submittedName>
        <fullName evidence="2">Uncharacterized protein</fullName>
    </submittedName>
</protein>
<accession>A0AAV4WTI4</accession>
<keyword evidence="3" id="KW-1185">Reference proteome</keyword>
<dbReference type="Proteomes" id="UP001054945">
    <property type="component" value="Unassembled WGS sequence"/>
</dbReference>
<feature type="region of interest" description="Disordered" evidence="1">
    <location>
        <begin position="66"/>
        <end position="101"/>
    </location>
</feature>
<evidence type="ECO:0000256" key="1">
    <source>
        <dbReference type="SAM" id="MobiDB-lite"/>
    </source>
</evidence>
<organism evidence="2 3">
    <name type="scientific">Caerostris extrusa</name>
    <name type="common">Bark spider</name>
    <name type="synonym">Caerostris bankana</name>
    <dbReference type="NCBI Taxonomy" id="172846"/>
    <lineage>
        <taxon>Eukaryota</taxon>
        <taxon>Metazoa</taxon>
        <taxon>Ecdysozoa</taxon>
        <taxon>Arthropoda</taxon>
        <taxon>Chelicerata</taxon>
        <taxon>Arachnida</taxon>
        <taxon>Araneae</taxon>
        <taxon>Araneomorphae</taxon>
        <taxon>Entelegynae</taxon>
        <taxon>Araneoidea</taxon>
        <taxon>Araneidae</taxon>
        <taxon>Caerostris</taxon>
    </lineage>
</organism>
<proteinExistence type="predicted"/>
<dbReference type="AlphaFoldDB" id="A0AAV4WTI4"/>
<evidence type="ECO:0000313" key="3">
    <source>
        <dbReference type="Proteomes" id="UP001054945"/>
    </source>
</evidence>